<evidence type="ECO:0000256" key="9">
    <source>
        <dbReference type="ARBA" id="ARBA00023274"/>
    </source>
</evidence>
<dbReference type="PROSITE" id="PS50102">
    <property type="entry name" value="RRM"/>
    <property type="match status" value="2"/>
</dbReference>
<organism evidence="13">
    <name type="scientific">Pycnococcus provasolii</name>
    <dbReference type="NCBI Taxonomy" id="41880"/>
    <lineage>
        <taxon>Eukaryota</taxon>
        <taxon>Viridiplantae</taxon>
        <taxon>Chlorophyta</taxon>
        <taxon>Pseudoscourfieldiophyceae</taxon>
        <taxon>Pseudoscourfieldiales</taxon>
        <taxon>Pycnococcaceae</taxon>
        <taxon>Pycnococcus</taxon>
    </lineage>
</organism>
<dbReference type="GO" id="GO:0005681">
    <property type="term" value="C:spliceosomal complex"/>
    <property type="evidence" value="ECO:0007669"/>
    <property type="project" value="UniProtKB-KW"/>
</dbReference>
<protein>
    <recommendedName>
        <fullName evidence="12">RRM domain-containing protein</fullName>
    </recommendedName>
</protein>
<keyword evidence="9" id="KW-0687">Ribonucleoprotein</keyword>
<accession>A0A7S3DZU1</accession>
<evidence type="ECO:0000256" key="4">
    <source>
        <dbReference type="ARBA" id="ARBA00022728"/>
    </source>
</evidence>
<dbReference type="GO" id="GO:0008380">
    <property type="term" value="P:RNA splicing"/>
    <property type="evidence" value="ECO:0007669"/>
    <property type="project" value="UniProtKB-KW"/>
</dbReference>
<dbReference type="InterPro" id="IPR035979">
    <property type="entry name" value="RBD_domain_sf"/>
</dbReference>
<evidence type="ECO:0000256" key="3">
    <source>
        <dbReference type="ARBA" id="ARBA00022664"/>
    </source>
</evidence>
<keyword evidence="7" id="KW-0508">mRNA splicing</keyword>
<evidence type="ECO:0000256" key="1">
    <source>
        <dbReference type="ARBA" id="ARBA00004123"/>
    </source>
</evidence>
<dbReference type="GO" id="GO:0006397">
    <property type="term" value="P:mRNA processing"/>
    <property type="evidence" value="ECO:0007669"/>
    <property type="project" value="UniProtKB-KW"/>
</dbReference>
<feature type="region of interest" description="Disordered" evidence="11">
    <location>
        <begin position="125"/>
        <end position="145"/>
    </location>
</feature>
<keyword evidence="8" id="KW-0539">Nucleus</keyword>
<comment type="similarity">
    <text evidence="2">Belongs to the RRM U1 A/B'' family.</text>
</comment>
<comment type="subcellular location">
    <subcellularLocation>
        <location evidence="1">Nucleus</location>
    </subcellularLocation>
</comment>
<evidence type="ECO:0000256" key="6">
    <source>
        <dbReference type="ARBA" id="ARBA00022884"/>
    </source>
</evidence>
<keyword evidence="5" id="KW-0677">Repeat</keyword>
<dbReference type="Pfam" id="PF00076">
    <property type="entry name" value="RRM_1"/>
    <property type="match status" value="2"/>
</dbReference>
<feature type="domain" description="RRM" evidence="12">
    <location>
        <begin position="27"/>
        <end position="106"/>
    </location>
</feature>
<dbReference type="InterPro" id="IPR000504">
    <property type="entry name" value="RRM_dom"/>
</dbReference>
<dbReference type="CDD" id="cd12247">
    <property type="entry name" value="RRM2_U1A_like"/>
    <property type="match status" value="1"/>
</dbReference>
<dbReference type="CDD" id="cd12246">
    <property type="entry name" value="RRM1_U1A_like"/>
    <property type="match status" value="1"/>
</dbReference>
<gene>
    <name evidence="13" type="ORF">PPRO1316_LOCUS663</name>
</gene>
<proteinExistence type="inferred from homology"/>
<dbReference type="AlphaFoldDB" id="A0A7S3DZU1"/>
<evidence type="ECO:0000256" key="2">
    <source>
        <dbReference type="ARBA" id="ARBA00007243"/>
    </source>
</evidence>
<dbReference type="InterPro" id="IPR012677">
    <property type="entry name" value="Nucleotide-bd_a/b_plait_sf"/>
</dbReference>
<keyword evidence="3" id="KW-0507">mRNA processing</keyword>
<dbReference type="GO" id="GO:0030532">
    <property type="term" value="C:small nuclear ribonucleoprotein complex"/>
    <property type="evidence" value="ECO:0007669"/>
    <property type="project" value="UniProtKB-ARBA"/>
</dbReference>
<evidence type="ECO:0000256" key="8">
    <source>
        <dbReference type="ARBA" id="ARBA00023242"/>
    </source>
</evidence>
<dbReference type="SMART" id="SM00360">
    <property type="entry name" value="RRM"/>
    <property type="match status" value="2"/>
</dbReference>
<dbReference type="Gene3D" id="3.30.70.330">
    <property type="match status" value="2"/>
</dbReference>
<evidence type="ECO:0000256" key="5">
    <source>
        <dbReference type="ARBA" id="ARBA00022737"/>
    </source>
</evidence>
<dbReference type="SUPFAM" id="SSF54928">
    <property type="entry name" value="RNA-binding domain, RBD"/>
    <property type="match status" value="2"/>
</dbReference>
<reference evidence="13" key="1">
    <citation type="submission" date="2021-01" db="EMBL/GenBank/DDBJ databases">
        <authorList>
            <person name="Corre E."/>
            <person name="Pelletier E."/>
            <person name="Niang G."/>
            <person name="Scheremetjew M."/>
            <person name="Finn R."/>
            <person name="Kale V."/>
            <person name="Holt S."/>
            <person name="Cochrane G."/>
            <person name="Meng A."/>
            <person name="Brown T."/>
            <person name="Cohen L."/>
        </authorList>
    </citation>
    <scope>NUCLEOTIDE SEQUENCE</scope>
    <source>
        <strain evidence="13">RCC2336</strain>
    </source>
</reference>
<sequence length="254" mass="28830">MAADDTTNPEVVAMSTEEEAPLHPPNQTLYVSNLNNKLKQVELKKCLLCIFSPFGTILDIVAMNNYRLRGQAWVVFAQTEQATLALSKMQGFPFFDMPMRISYAKAKSDAVRKLEGTFVARTPEQMKEHREMEKRKSEEVRASKAVAKQVRREEEALEKKRKAEEERIAAAMNEEAPPHNILFVQNLPAATTDKMLRPLFSQFPGFQEVRMVEARPGIAFVEFDHERRAGAALAGLQNFKITPENAMKIAYAKR</sequence>
<evidence type="ECO:0000256" key="7">
    <source>
        <dbReference type="ARBA" id="ARBA00023187"/>
    </source>
</evidence>
<dbReference type="EMBL" id="HBHV01001003">
    <property type="protein sequence ID" value="CAE0008645.1"/>
    <property type="molecule type" value="Transcribed_RNA"/>
</dbReference>
<dbReference type="FunFam" id="3.30.70.330:FF:000029">
    <property type="entry name" value="U2 small nuclear ribonucleoprotein B"/>
    <property type="match status" value="1"/>
</dbReference>
<feature type="domain" description="RRM" evidence="12">
    <location>
        <begin position="180"/>
        <end position="254"/>
    </location>
</feature>
<evidence type="ECO:0000259" key="12">
    <source>
        <dbReference type="PROSITE" id="PS50102"/>
    </source>
</evidence>
<keyword evidence="6 10" id="KW-0694">RNA-binding</keyword>
<dbReference type="FunFam" id="3.30.70.330:FF:000039">
    <property type="entry name" value="U1 small nuclear ribonucleoprotein A"/>
    <property type="match status" value="1"/>
</dbReference>
<dbReference type="PANTHER" id="PTHR10501">
    <property type="entry name" value="U1 SMALL NUCLEAR RIBONUCLEOPROTEIN A/U2 SMALL NUCLEAR RIBONUCLEOPROTEIN B"/>
    <property type="match status" value="1"/>
</dbReference>
<evidence type="ECO:0000256" key="11">
    <source>
        <dbReference type="SAM" id="MobiDB-lite"/>
    </source>
</evidence>
<name>A0A7S3DZU1_9CHLO</name>
<evidence type="ECO:0000313" key="13">
    <source>
        <dbReference type="EMBL" id="CAE0008645.1"/>
    </source>
</evidence>
<evidence type="ECO:0000256" key="10">
    <source>
        <dbReference type="PROSITE-ProRule" id="PRU00176"/>
    </source>
</evidence>
<feature type="compositionally biased region" description="Basic and acidic residues" evidence="11">
    <location>
        <begin position="125"/>
        <end position="142"/>
    </location>
</feature>
<dbReference type="GO" id="GO:0003723">
    <property type="term" value="F:RNA binding"/>
    <property type="evidence" value="ECO:0007669"/>
    <property type="project" value="UniProtKB-UniRule"/>
</dbReference>
<keyword evidence="4" id="KW-0747">Spliceosome</keyword>